<keyword evidence="2 5" id="KW-0812">Transmembrane</keyword>
<evidence type="ECO:0000259" key="6">
    <source>
        <dbReference type="PROSITE" id="PS50262"/>
    </source>
</evidence>
<dbReference type="Proteomes" id="UP000678393">
    <property type="component" value="Unassembled WGS sequence"/>
</dbReference>
<evidence type="ECO:0000313" key="8">
    <source>
        <dbReference type="Proteomes" id="UP000678393"/>
    </source>
</evidence>
<evidence type="ECO:0000256" key="1">
    <source>
        <dbReference type="ARBA" id="ARBA00004370"/>
    </source>
</evidence>
<dbReference type="SUPFAM" id="SSF81321">
    <property type="entry name" value="Family A G protein-coupled receptor-like"/>
    <property type="match status" value="1"/>
</dbReference>
<keyword evidence="8" id="KW-1185">Reference proteome</keyword>
<protein>
    <recommendedName>
        <fullName evidence="6">G-protein coupled receptors family 1 profile domain-containing protein</fullName>
    </recommendedName>
</protein>
<feature type="transmembrane region" description="Helical" evidence="5">
    <location>
        <begin position="100"/>
        <end position="123"/>
    </location>
</feature>
<dbReference type="PROSITE" id="PS50262">
    <property type="entry name" value="G_PROTEIN_RECEP_F1_2"/>
    <property type="match status" value="1"/>
</dbReference>
<feature type="transmembrane region" description="Helical" evidence="5">
    <location>
        <begin position="343"/>
        <end position="369"/>
    </location>
</feature>
<feature type="transmembrane region" description="Helical" evidence="5">
    <location>
        <begin position="296"/>
        <end position="322"/>
    </location>
</feature>
<dbReference type="PANTHER" id="PTHR46641">
    <property type="entry name" value="FMRFAMIDE RECEPTOR-RELATED"/>
    <property type="match status" value="1"/>
</dbReference>
<feature type="domain" description="G-protein coupled receptors family 1 profile" evidence="6">
    <location>
        <begin position="37"/>
        <end position="402"/>
    </location>
</feature>
<evidence type="ECO:0000256" key="3">
    <source>
        <dbReference type="ARBA" id="ARBA00022989"/>
    </source>
</evidence>
<sequence>MSECMNRTGPGDHNPAEETDSVINQWLIPGTCAFELLHITSPILLRRQLQKSFRTLEQGANFCLVSLALSDLMFCLFALLTMLLPADNIYSHSGLSLTYGVYNVAIINVFIMESTLLTVAMSLERYLAICFPLRLDIYLTTSRIKFVVLFTFIFSVCFNIPVLWRKEDVLLCVDLLEDQVLNSSRLAGFSNLTNHNITFGNATQDITFNMLQAVSIPNSTTLLENNSLSSSLSSLSSADMIYTTSTISSSYVSTHISTDLSSSSKTNLMKTLGKPRYTVRTVLLLDSYVYDIAYRILWAFCGNIIPLVLLFYFNVCLCRQIFYSYKQQKHLGRQNKTRNSSNSLTLTLVAIVALFFILVAPSEITLLVLHISNSGSNSTPKIIEPVLNWMQSINFSVNFILYCIINPFFRKTLKHMILCGCCWLPRNKREWKIKLQTSF</sequence>
<evidence type="ECO:0000256" key="4">
    <source>
        <dbReference type="ARBA" id="ARBA00023136"/>
    </source>
</evidence>
<name>A0A8S3YVJ2_9EUPU</name>
<dbReference type="EMBL" id="CAJHNH020001030">
    <property type="protein sequence ID" value="CAG5121167.1"/>
    <property type="molecule type" value="Genomic_DNA"/>
</dbReference>
<keyword evidence="4 5" id="KW-0472">Membrane</keyword>
<accession>A0A8S3YVJ2</accession>
<dbReference type="Pfam" id="PF00001">
    <property type="entry name" value="7tm_1"/>
    <property type="match status" value="2"/>
</dbReference>
<evidence type="ECO:0000256" key="5">
    <source>
        <dbReference type="SAM" id="Phobius"/>
    </source>
</evidence>
<feature type="transmembrane region" description="Helical" evidence="5">
    <location>
        <begin position="59"/>
        <end position="80"/>
    </location>
</feature>
<reference evidence="7" key="1">
    <citation type="submission" date="2021-04" db="EMBL/GenBank/DDBJ databases">
        <authorList>
            <consortium name="Molecular Ecology Group"/>
        </authorList>
    </citation>
    <scope>NUCLEOTIDE SEQUENCE</scope>
</reference>
<gene>
    <name evidence="7" type="ORF">CUNI_LOCUS6725</name>
</gene>
<dbReference type="Gene3D" id="1.20.1070.10">
    <property type="entry name" value="Rhodopsin 7-helix transmembrane proteins"/>
    <property type="match status" value="1"/>
</dbReference>
<dbReference type="InterPro" id="IPR052954">
    <property type="entry name" value="GPCR-Ligand_Int"/>
</dbReference>
<dbReference type="GO" id="GO:0016020">
    <property type="term" value="C:membrane"/>
    <property type="evidence" value="ECO:0007669"/>
    <property type="project" value="UniProtKB-SubCell"/>
</dbReference>
<evidence type="ECO:0000313" key="7">
    <source>
        <dbReference type="EMBL" id="CAG5121167.1"/>
    </source>
</evidence>
<dbReference type="InterPro" id="IPR017452">
    <property type="entry name" value="GPCR_Rhodpsn_7TM"/>
</dbReference>
<dbReference type="CDD" id="cd14978">
    <property type="entry name" value="7tmA_FMRFamide_R-like"/>
    <property type="match status" value="1"/>
</dbReference>
<keyword evidence="3 5" id="KW-1133">Transmembrane helix</keyword>
<dbReference type="InterPro" id="IPR000276">
    <property type="entry name" value="GPCR_Rhodpsn"/>
</dbReference>
<evidence type="ECO:0000256" key="2">
    <source>
        <dbReference type="ARBA" id="ARBA00022692"/>
    </source>
</evidence>
<feature type="non-terminal residue" evidence="7">
    <location>
        <position position="439"/>
    </location>
</feature>
<dbReference type="OrthoDB" id="10033446at2759"/>
<dbReference type="AlphaFoldDB" id="A0A8S3YVJ2"/>
<dbReference type="GO" id="GO:0004930">
    <property type="term" value="F:G protein-coupled receptor activity"/>
    <property type="evidence" value="ECO:0007669"/>
    <property type="project" value="InterPro"/>
</dbReference>
<proteinExistence type="predicted"/>
<organism evidence="7 8">
    <name type="scientific">Candidula unifasciata</name>
    <dbReference type="NCBI Taxonomy" id="100452"/>
    <lineage>
        <taxon>Eukaryota</taxon>
        <taxon>Metazoa</taxon>
        <taxon>Spiralia</taxon>
        <taxon>Lophotrochozoa</taxon>
        <taxon>Mollusca</taxon>
        <taxon>Gastropoda</taxon>
        <taxon>Heterobranchia</taxon>
        <taxon>Euthyneura</taxon>
        <taxon>Panpulmonata</taxon>
        <taxon>Eupulmonata</taxon>
        <taxon>Stylommatophora</taxon>
        <taxon>Helicina</taxon>
        <taxon>Helicoidea</taxon>
        <taxon>Geomitridae</taxon>
        <taxon>Candidula</taxon>
    </lineage>
</organism>
<dbReference type="PANTHER" id="PTHR46641:SF2">
    <property type="entry name" value="FMRFAMIDE RECEPTOR"/>
    <property type="match status" value="1"/>
</dbReference>
<feature type="transmembrane region" description="Helical" evidence="5">
    <location>
        <begin position="389"/>
        <end position="409"/>
    </location>
</feature>
<dbReference type="PRINTS" id="PR00237">
    <property type="entry name" value="GPCRRHODOPSN"/>
</dbReference>
<comment type="subcellular location">
    <subcellularLocation>
        <location evidence="1">Membrane</location>
    </subcellularLocation>
</comment>
<comment type="caution">
    <text evidence="7">The sequence shown here is derived from an EMBL/GenBank/DDBJ whole genome shotgun (WGS) entry which is preliminary data.</text>
</comment>
<feature type="transmembrane region" description="Helical" evidence="5">
    <location>
        <begin position="144"/>
        <end position="164"/>
    </location>
</feature>